<comment type="caution">
    <text evidence="3">The sequence shown here is derived from an EMBL/GenBank/DDBJ whole genome shotgun (WGS) entry which is preliminary data.</text>
</comment>
<sequence>MRSTAFLLPYVILALTTTPSLCVSLDYRKWNWKRSLSLWTRADQRNVPPEGYYDPNKSGGSMLTKIPVTFPMGQGEPINAIITGSSDSRVLVDAEVNGGLRNYFVSFGFSGECLGQHSGSDQEANLGDGNGYLNETGVIRLDYGDPQLGTCKETIQGGNHFRYWVQNGPSANSGAIFMAVSYEMPIAQQHDIIPDGYNLARDWLVGNITNSLIPTRNLTNTTTYTGTTSSEGYTYETNIRYVSGLLANTSFGINHNLSVPVDGLNAVDGLVAVLDVRITQAPPTSSAVGWHTTSLLSFQYFTCYVLLLSFLWFLPLQVL</sequence>
<keyword evidence="1" id="KW-0812">Transmembrane</keyword>
<evidence type="ECO:0000313" key="3">
    <source>
        <dbReference type="EMBL" id="KAJ3568247.1"/>
    </source>
</evidence>
<dbReference type="AlphaFoldDB" id="A0AAD5VSG1"/>
<dbReference type="EMBL" id="JANIEX010000357">
    <property type="protein sequence ID" value="KAJ3568247.1"/>
    <property type="molecule type" value="Genomic_DNA"/>
</dbReference>
<name>A0AAD5VSG1_9AGAR</name>
<accession>A0AAD5VSG1</accession>
<keyword evidence="2" id="KW-0732">Signal</keyword>
<gene>
    <name evidence="3" type="ORF">NP233_g5837</name>
</gene>
<protein>
    <submittedName>
        <fullName evidence="3">Uncharacterized protein</fullName>
    </submittedName>
</protein>
<evidence type="ECO:0000313" key="4">
    <source>
        <dbReference type="Proteomes" id="UP001213000"/>
    </source>
</evidence>
<keyword evidence="1" id="KW-0472">Membrane</keyword>
<organism evidence="3 4">
    <name type="scientific">Leucocoprinus birnbaumii</name>
    <dbReference type="NCBI Taxonomy" id="56174"/>
    <lineage>
        <taxon>Eukaryota</taxon>
        <taxon>Fungi</taxon>
        <taxon>Dikarya</taxon>
        <taxon>Basidiomycota</taxon>
        <taxon>Agaricomycotina</taxon>
        <taxon>Agaricomycetes</taxon>
        <taxon>Agaricomycetidae</taxon>
        <taxon>Agaricales</taxon>
        <taxon>Agaricineae</taxon>
        <taxon>Agaricaceae</taxon>
        <taxon>Leucocoprinus</taxon>
    </lineage>
</organism>
<evidence type="ECO:0000256" key="1">
    <source>
        <dbReference type="SAM" id="Phobius"/>
    </source>
</evidence>
<dbReference type="Proteomes" id="UP001213000">
    <property type="component" value="Unassembled WGS sequence"/>
</dbReference>
<evidence type="ECO:0000256" key="2">
    <source>
        <dbReference type="SAM" id="SignalP"/>
    </source>
</evidence>
<proteinExistence type="predicted"/>
<feature type="chain" id="PRO_5041943894" evidence="2">
    <location>
        <begin position="23"/>
        <end position="319"/>
    </location>
</feature>
<feature type="transmembrane region" description="Helical" evidence="1">
    <location>
        <begin position="295"/>
        <end position="314"/>
    </location>
</feature>
<keyword evidence="4" id="KW-1185">Reference proteome</keyword>
<feature type="signal peptide" evidence="2">
    <location>
        <begin position="1"/>
        <end position="22"/>
    </location>
</feature>
<reference evidence="3" key="1">
    <citation type="submission" date="2022-07" db="EMBL/GenBank/DDBJ databases">
        <title>Genome Sequence of Leucocoprinus birnbaumii.</title>
        <authorList>
            <person name="Buettner E."/>
        </authorList>
    </citation>
    <scope>NUCLEOTIDE SEQUENCE</scope>
    <source>
        <strain evidence="3">VT141</strain>
    </source>
</reference>
<keyword evidence="1" id="KW-1133">Transmembrane helix</keyword>